<evidence type="ECO:0000313" key="1">
    <source>
        <dbReference type="EMBL" id="KHG21635.1"/>
    </source>
</evidence>
<accession>A0A0B0P987</accession>
<reference evidence="2" key="1">
    <citation type="submission" date="2014-09" db="EMBL/GenBank/DDBJ databases">
        <authorList>
            <person name="Mudge J."/>
            <person name="Ramaraj T."/>
            <person name="Lindquist I.E."/>
            <person name="Bharti A.K."/>
            <person name="Sundararajan A."/>
            <person name="Cameron C.T."/>
            <person name="Woodward J.E."/>
            <person name="May G.D."/>
            <person name="Brubaker C."/>
            <person name="Broadhvest J."/>
            <person name="Wilkins T.A."/>
        </authorList>
    </citation>
    <scope>NUCLEOTIDE SEQUENCE</scope>
    <source>
        <strain evidence="2">cv. AKA8401</strain>
    </source>
</reference>
<name>A0A0B0P987_GOSAR</name>
<organism evidence="1 2">
    <name type="scientific">Gossypium arboreum</name>
    <name type="common">Tree cotton</name>
    <name type="synonym">Gossypium nanking</name>
    <dbReference type="NCBI Taxonomy" id="29729"/>
    <lineage>
        <taxon>Eukaryota</taxon>
        <taxon>Viridiplantae</taxon>
        <taxon>Streptophyta</taxon>
        <taxon>Embryophyta</taxon>
        <taxon>Tracheophyta</taxon>
        <taxon>Spermatophyta</taxon>
        <taxon>Magnoliopsida</taxon>
        <taxon>eudicotyledons</taxon>
        <taxon>Gunneridae</taxon>
        <taxon>Pentapetalae</taxon>
        <taxon>rosids</taxon>
        <taxon>malvids</taxon>
        <taxon>Malvales</taxon>
        <taxon>Malvaceae</taxon>
        <taxon>Malvoideae</taxon>
        <taxon>Gossypium</taxon>
    </lineage>
</organism>
<gene>
    <name evidence="1" type="ORF">F383_03064</name>
</gene>
<protein>
    <submittedName>
        <fullName evidence="1">Uncharacterized protein</fullName>
    </submittedName>
</protein>
<dbReference type="Proteomes" id="UP000032142">
    <property type="component" value="Unassembled WGS sequence"/>
</dbReference>
<dbReference type="AlphaFoldDB" id="A0A0B0P987"/>
<sequence length="72" mass="8072">MNLTIASVIYILEPRINFTLTLVFDILVEPLGIISDTREISHTKCHISMNGPAHTSCQSRRSYTVLLTQAVK</sequence>
<keyword evidence="2" id="KW-1185">Reference proteome</keyword>
<dbReference type="EMBL" id="KN419149">
    <property type="protein sequence ID" value="KHG21635.1"/>
    <property type="molecule type" value="Genomic_DNA"/>
</dbReference>
<proteinExistence type="predicted"/>
<evidence type="ECO:0000313" key="2">
    <source>
        <dbReference type="Proteomes" id="UP000032142"/>
    </source>
</evidence>